<feature type="transmembrane region" description="Helical" evidence="1">
    <location>
        <begin position="105"/>
        <end position="128"/>
    </location>
</feature>
<sequence length="506" mass="56556">MVFSPRWRNKHAPLGNDDSVTTGHRRFSLHRIQEQLRAVSGWGWALLFLCVAHASWMTWIACDLHYGLGTFSYDVGLYDQGLWLMSRGHAPFVTFMGRNLMGDHASLILVFLIPLYWIVPGTMTLLVVQAIVVAAGAIPIYLLTKHILGSAPMALCAAFVYLANPALNGGAMENFHPDSFLALFIPLCFFAAFTQKWKLFAVAVALSLLVKEDVLLVMVPLGLYVAWQFDRRRGLLAAVASVLATVVGMFVMMRHLIGVPTRNGWRIPFGGVGGFLKEIFTNPTNVAKYLWDDNRPLYLFKMFAPFGALFFLAPSVALIAIPVLASNVVSTFWYQHQIEYHYSIVLVAPLLVATVLGVKRLGSKWSRVAMAAVVSCSVLTFVFWGIHPLATHPRTSLTAGSPFAKSGLEIIKGIPKDAVVSAYDPLTAHMGHRRQIYFFPNPFKALYYGVDDTLEGKELPAAKDVEYVILPKALGEELRWDWARVSSQFEEIDSNQFWQVFQRRQP</sequence>
<feature type="transmembrane region" description="Helical" evidence="1">
    <location>
        <begin position="365"/>
        <end position="386"/>
    </location>
</feature>
<feature type="transmembrane region" description="Helical" evidence="1">
    <location>
        <begin position="340"/>
        <end position="358"/>
    </location>
</feature>
<evidence type="ECO:0000313" key="2">
    <source>
        <dbReference type="EMBL" id="CAB4610355.1"/>
    </source>
</evidence>
<feature type="transmembrane region" description="Helical" evidence="1">
    <location>
        <begin position="200"/>
        <end position="227"/>
    </location>
</feature>
<dbReference type="EMBL" id="CAEZUX010000025">
    <property type="protein sequence ID" value="CAB4610355.1"/>
    <property type="molecule type" value="Genomic_DNA"/>
</dbReference>
<keyword evidence="1" id="KW-1133">Transmembrane helix</keyword>
<feature type="transmembrane region" description="Helical" evidence="1">
    <location>
        <begin position="175"/>
        <end position="193"/>
    </location>
</feature>
<dbReference type="AlphaFoldDB" id="A0A6J6HGB7"/>
<name>A0A6J6HGB7_9ZZZZ</name>
<dbReference type="InterPro" id="IPR018650">
    <property type="entry name" value="STSV1_Orf64"/>
</dbReference>
<feature type="transmembrane region" description="Helical" evidence="1">
    <location>
        <begin position="140"/>
        <end position="163"/>
    </location>
</feature>
<feature type="transmembrane region" description="Helical" evidence="1">
    <location>
        <begin position="233"/>
        <end position="253"/>
    </location>
</feature>
<dbReference type="Pfam" id="PF09852">
    <property type="entry name" value="DUF2079"/>
    <property type="match status" value="1"/>
</dbReference>
<gene>
    <name evidence="2" type="ORF">UFOPK1874_00381</name>
</gene>
<keyword evidence="1" id="KW-0472">Membrane</keyword>
<keyword evidence="1" id="KW-0812">Transmembrane</keyword>
<feature type="transmembrane region" description="Helical" evidence="1">
    <location>
        <begin position="41"/>
        <end position="61"/>
    </location>
</feature>
<evidence type="ECO:0000256" key="1">
    <source>
        <dbReference type="SAM" id="Phobius"/>
    </source>
</evidence>
<protein>
    <submittedName>
        <fullName evidence="2">Unannotated protein</fullName>
    </submittedName>
</protein>
<feature type="transmembrane region" description="Helical" evidence="1">
    <location>
        <begin position="298"/>
        <end position="320"/>
    </location>
</feature>
<reference evidence="2" key="1">
    <citation type="submission" date="2020-05" db="EMBL/GenBank/DDBJ databases">
        <authorList>
            <person name="Chiriac C."/>
            <person name="Salcher M."/>
            <person name="Ghai R."/>
            <person name="Kavagutti S V."/>
        </authorList>
    </citation>
    <scope>NUCLEOTIDE SEQUENCE</scope>
</reference>
<accession>A0A6J6HGB7</accession>
<proteinExistence type="predicted"/>
<organism evidence="2">
    <name type="scientific">freshwater metagenome</name>
    <dbReference type="NCBI Taxonomy" id="449393"/>
    <lineage>
        <taxon>unclassified sequences</taxon>
        <taxon>metagenomes</taxon>
        <taxon>ecological metagenomes</taxon>
    </lineage>
</organism>